<dbReference type="AlphaFoldDB" id="A0A5B0VRI2"/>
<gene>
    <name evidence="2" type="ORF">FP026_25605</name>
</gene>
<reference evidence="2 3" key="1">
    <citation type="submission" date="2019-07" db="EMBL/GenBank/DDBJ databases">
        <title>The Draft Genome Sequence of Rhizobium tropici SARCC-755 Associated with Superior Nodulation on Pigeonpea (Cajanus cajan (L.) Millsp.).</title>
        <authorList>
            <person name="Bopape F.L."/>
            <person name="Hassen A.I."/>
            <person name="Swanevelder Z.H."/>
            <person name="Gwata E.T."/>
        </authorList>
    </citation>
    <scope>NUCLEOTIDE SEQUENCE [LARGE SCALE GENOMIC DNA]</scope>
    <source>
        <strain evidence="2 3">SARCC-755</strain>
    </source>
</reference>
<accession>A0A5B0VRI2</accession>
<name>A0A5B0VRI2_RHITR</name>
<dbReference type="OrthoDB" id="8420621at2"/>
<evidence type="ECO:0000256" key="1">
    <source>
        <dbReference type="SAM" id="MobiDB-lite"/>
    </source>
</evidence>
<feature type="region of interest" description="Disordered" evidence="1">
    <location>
        <begin position="43"/>
        <end position="65"/>
    </location>
</feature>
<proteinExistence type="predicted"/>
<evidence type="ECO:0000313" key="3">
    <source>
        <dbReference type="Proteomes" id="UP000323608"/>
    </source>
</evidence>
<dbReference type="Proteomes" id="UP000323608">
    <property type="component" value="Unassembled WGS sequence"/>
</dbReference>
<evidence type="ECO:0000313" key="2">
    <source>
        <dbReference type="EMBL" id="KAA1177302.1"/>
    </source>
</evidence>
<dbReference type="EMBL" id="VNIP01000013">
    <property type="protein sequence ID" value="KAA1177302.1"/>
    <property type="molecule type" value="Genomic_DNA"/>
</dbReference>
<protein>
    <submittedName>
        <fullName evidence="2">Uncharacterized protein</fullName>
    </submittedName>
</protein>
<comment type="caution">
    <text evidence="2">The sequence shown here is derived from an EMBL/GenBank/DDBJ whole genome shotgun (WGS) entry which is preliminary data.</text>
</comment>
<sequence length="203" mass="22307">MAKQTKPFIFEIKNSRRKKTGSVEQPKSIWGAFASDLKHGLVPENEERVRSAAPAPGPVPSELKPAVLADGDDAATLPPRSRFIEKWAARKAEKPKAGPGDAVATFLARIERQKALLAEFRAHPSGFKKWRSAWFREVTGGFGVSISYDAVDAGGGLRYLVVETAQDVAEFLDDLAQHAQTDVNFQRVLKETRLQRAARRVGG</sequence>
<organism evidence="2 3">
    <name type="scientific">Rhizobium tropici</name>
    <dbReference type="NCBI Taxonomy" id="398"/>
    <lineage>
        <taxon>Bacteria</taxon>
        <taxon>Pseudomonadati</taxon>
        <taxon>Pseudomonadota</taxon>
        <taxon>Alphaproteobacteria</taxon>
        <taxon>Hyphomicrobiales</taxon>
        <taxon>Rhizobiaceae</taxon>
        <taxon>Rhizobium/Agrobacterium group</taxon>
        <taxon>Rhizobium</taxon>
    </lineage>
</organism>